<name>A0A6A3YI78_9STRA</name>
<dbReference type="EMBL" id="QXGB01000328">
    <property type="protein sequence ID" value="KAE9219254.1"/>
    <property type="molecule type" value="Genomic_DNA"/>
</dbReference>
<protein>
    <recommendedName>
        <fullName evidence="4">BED-type domain-containing protein</fullName>
    </recommendedName>
</protein>
<dbReference type="AlphaFoldDB" id="A0A6A3YI78"/>
<feature type="region of interest" description="Disordered" evidence="1">
    <location>
        <begin position="1"/>
        <end position="35"/>
    </location>
</feature>
<sequence>MSSPPALGSMLPLAPDVGAPPPAPPTKKKKPGRTPSLIWQLLTDEPDPQRRNASSCKHCKQQVLYYKKSEQAIRHLKKCAPFQELQHQFAFVHQFSDVLPLYNQKINAKGPAKKRVKTDQAHAQRAQAQAQAQAEAQLQAQMQQLQTQQATITSSALDQAAVQHAQVMNQMAMQQSMPESLMDPTGGAMSLTLKDDGKERLAKDRKKNGTLSKTQTERFEEAVAMHAFVTGTAFDAVEESHLARAMAILKPNVKLPDKKRLETELLTRCFDRMNKQDLVELTDNCNELLSFFSSYQRNDDVDDLSRVHQHLSAISHVPL</sequence>
<dbReference type="OrthoDB" id="157635at2759"/>
<reference evidence="2 3" key="1">
    <citation type="submission" date="2018-08" db="EMBL/GenBank/DDBJ databases">
        <title>Genomic investigation of the strawberry pathogen Phytophthora fragariae indicates pathogenicity is determined by transcriptional variation in three key races.</title>
        <authorList>
            <person name="Adams T.M."/>
            <person name="Armitage A.D."/>
            <person name="Sobczyk M.K."/>
            <person name="Bates H.J."/>
            <person name="Dunwell J.M."/>
            <person name="Nellist C.F."/>
            <person name="Harrison R.J."/>
        </authorList>
    </citation>
    <scope>NUCLEOTIDE SEQUENCE [LARGE SCALE GENOMIC DNA]</scope>
    <source>
        <strain evidence="2 3">NOV-27</strain>
    </source>
</reference>
<comment type="caution">
    <text evidence="2">The sequence shown here is derived from an EMBL/GenBank/DDBJ whole genome shotgun (WGS) entry which is preliminary data.</text>
</comment>
<gene>
    <name evidence="2" type="ORF">PF005_g7950</name>
</gene>
<evidence type="ECO:0000256" key="1">
    <source>
        <dbReference type="SAM" id="MobiDB-lite"/>
    </source>
</evidence>
<proteinExistence type="predicted"/>
<accession>A0A6A3YI78</accession>
<evidence type="ECO:0000313" key="3">
    <source>
        <dbReference type="Proteomes" id="UP000433483"/>
    </source>
</evidence>
<evidence type="ECO:0008006" key="4">
    <source>
        <dbReference type="Google" id="ProtNLM"/>
    </source>
</evidence>
<dbReference type="Proteomes" id="UP000433483">
    <property type="component" value="Unassembled WGS sequence"/>
</dbReference>
<keyword evidence="3" id="KW-1185">Reference proteome</keyword>
<evidence type="ECO:0000313" key="2">
    <source>
        <dbReference type="EMBL" id="KAE9219254.1"/>
    </source>
</evidence>
<organism evidence="2 3">
    <name type="scientific">Phytophthora fragariae</name>
    <dbReference type="NCBI Taxonomy" id="53985"/>
    <lineage>
        <taxon>Eukaryota</taxon>
        <taxon>Sar</taxon>
        <taxon>Stramenopiles</taxon>
        <taxon>Oomycota</taxon>
        <taxon>Peronosporomycetes</taxon>
        <taxon>Peronosporales</taxon>
        <taxon>Peronosporaceae</taxon>
        <taxon>Phytophthora</taxon>
    </lineage>
</organism>